<evidence type="ECO:0000256" key="4">
    <source>
        <dbReference type="ARBA" id="ARBA00022723"/>
    </source>
</evidence>
<evidence type="ECO:0000256" key="5">
    <source>
        <dbReference type="ARBA" id="ARBA00022741"/>
    </source>
</evidence>
<dbReference type="Proteomes" id="UP000057389">
    <property type="component" value="Unassembled WGS sequence"/>
</dbReference>
<reference evidence="9 10" key="1">
    <citation type="submission" date="2015-11" db="EMBL/GenBank/DDBJ databases">
        <title>Draft WGS of Vibrio toranzoniae.</title>
        <authorList>
            <person name="Lasa A."/>
            <person name="Romalde J.L."/>
        </authorList>
    </citation>
    <scope>NUCLEOTIDE SEQUENCE [LARGE SCALE GENOMIC DNA]</scope>
    <source>
        <strain evidence="9 10">Vb 10.8</strain>
    </source>
</reference>
<dbReference type="OrthoDB" id="9776281at2"/>
<evidence type="ECO:0000256" key="1">
    <source>
        <dbReference type="ARBA" id="ARBA00009747"/>
    </source>
</evidence>
<keyword evidence="3 8" id="KW-0548">Nucleotidyltransferase</keyword>
<keyword evidence="10" id="KW-1185">Reference proteome</keyword>
<comment type="catalytic activity">
    <reaction evidence="8">
        <text>L-tyrosyl-[protein] + UTP = O-(5'-uridylyl)-L-tyrosyl-[protein] + diphosphate</text>
        <dbReference type="Rhea" id="RHEA:83887"/>
        <dbReference type="Rhea" id="RHEA-COMP:10136"/>
        <dbReference type="Rhea" id="RHEA-COMP:20238"/>
        <dbReference type="ChEBI" id="CHEBI:33019"/>
        <dbReference type="ChEBI" id="CHEBI:46398"/>
        <dbReference type="ChEBI" id="CHEBI:46858"/>
        <dbReference type="ChEBI" id="CHEBI:90602"/>
    </reaction>
</comment>
<evidence type="ECO:0000256" key="3">
    <source>
        <dbReference type="ARBA" id="ARBA00022695"/>
    </source>
</evidence>
<feature type="binding site" evidence="8">
    <location>
        <position position="262"/>
    </location>
    <ligand>
        <name>ATP</name>
        <dbReference type="ChEBI" id="CHEBI:30616"/>
    </ligand>
</feature>
<comment type="catalytic activity">
    <reaction evidence="8">
        <text>L-histidyl-[protein] + UTP = N(tele)-(5'-uridylyl)-L-histidyl-[protein] + diphosphate</text>
        <dbReference type="Rhea" id="RHEA:83891"/>
        <dbReference type="Rhea" id="RHEA-COMP:9745"/>
        <dbReference type="Rhea" id="RHEA-COMP:20239"/>
        <dbReference type="ChEBI" id="CHEBI:29979"/>
        <dbReference type="ChEBI" id="CHEBI:33019"/>
        <dbReference type="ChEBI" id="CHEBI:46398"/>
        <dbReference type="ChEBI" id="CHEBI:233474"/>
    </reaction>
</comment>
<feature type="binding site" evidence="8">
    <location>
        <position position="176"/>
    </location>
    <ligand>
        <name>ATP</name>
        <dbReference type="ChEBI" id="CHEBI:30616"/>
    </ligand>
</feature>
<comment type="catalytic activity">
    <reaction evidence="8">
        <text>L-seryl-[protein] + ATP = 3-O-(5'-adenylyl)-L-seryl-[protein] + diphosphate</text>
        <dbReference type="Rhea" id="RHEA:58120"/>
        <dbReference type="Rhea" id="RHEA-COMP:9863"/>
        <dbReference type="Rhea" id="RHEA-COMP:15073"/>
        <dbReference type="ChEBI" id="CHEBI:29999"/>
        <dbReference type="ChEBI" id="CHEBI:30616"/>
        <dbReference type="ChEBI" id="CHEBI:33019"/>
        <dbReference type="ChEBI" id="CHEBI:142516"/>
        <dbReference type="EC" id="2.7.7.108"/>
    </reaction>
</comment>
<dbReference type="PANTHER" id="PTHR32057:SF14">
    <property type="entry name" value="PROTEIN ADENYLYLTRANSFERASE SELO, MITOCHONDRIAL"/>
    <property type="match status" value="1"/>
</dbReference>
<feature type="binding site" evidence="8">
    <location>
        <position position="126"/>
    </location>
    <ligand>
        <name>ATP</name>
        <dbReference type="ChEBI" id="CHEBI:30616"/>
    </ligand>
</feature>
<evidence type="ECO:0000256" key="7">
    <source>
        <dbReference type="ARBA" id="ARBA00022842"/>
    </source>
</evidence>
<feature type="binding site" evidence="8">
    <location>
        <position position="90"/>
    </location>
    <ligand>
        <name>ATP</name>
        <dbReference type="ChEBI" id="CHEBI:30616"/>
    </ligand>
</feature>
<feature type="binding site" evidence="8">
    <location>
        <position position="92"/>
    </location>
    <ligand>
        <name>ATP</name>
        <dbReference type="ChEBI" id="CHEBI:30616"/>
    </ligand>
</feature>
<dbReference type="EMBL" id="LMXU01000017">
    <property type="protein sequence ID" value="KWU00992.1"/>
    <property type="molecule type" value="Genomic_DNA"/>
</dbReference>
<keyword evidence="6 8" id="KW-0067">ATP-binding</keyword>
<dbReference type="EC" id="2.7.7.108" evidence="8"/>
<keyword evidence="8" id="KW-0464">Manganese</keyword>
<evidence type="ECO:0000256" key="8">
    <source>
        <dbReference type="HAMAP-Rule" id="MF_00692"/>
    </source>
</evidence>
<dbReference type="RefSeq" id="WP_060468186.1">
    <property type="nucleotide sequence ID" value="NZ_AP025514.1"/>
</dbReference>
<keyword evidence="7 8" id="KW-0460">Magnesium</keyword>
<feature type="binding site" evidence="8">
    <location>
        <position position="253"/>
    </location>
    <ligand>
        <name>Mg(2+)</name>
        <dbReference type="ChEBI" id="CHEBI:18420"/>
    </ligand>
</feature>
<comment type="similarity">
    <text evidence="1 8">Belongs to the SELO family.</text>
</comment>
<comment type="function">
    <text evidence="8">Nucleotidyltransferase involved in the post-translational modification of proteins. It can catalyze the addition of adenosine monophosphate (AMP) or uridine monophosphate (UMP) to a protein, resulting in modifications known as AMPylation and UMPylation.</text>
</comment>
<comment type="caution">
    <text evidence="9">The sequence shown here is derived from an EMBL/GenBank/DDBJ whole genome shotgun (WGS) entry which is preliminary data.</text>
</comment>
<evidence type="ECO:0000313" key="9">
    <source>
        <dbReference type="EMBL" id="KWU00992.1"/>
    </source>
</evidence>
<dbReference type="HAMAP" id="MF_00692">
    <property type="entry name" value="SelO"/>
    <property type="match status" value="1"/>
</dbReference>
<gene>
    <name evidence="8" type="primary">ydiU</name>
    <name evidence="8" type="synonym">selO</name>
    <name evidence="9" type="ORF">APQ14_08165</name>
</gene>
<feature type="binding site" evidence="8">
    <location>
        <position position="93"/>
    </location>
    <ligand>
        <name>ATP</name>
        <dbReference type="ChEBI" id="CHEBI:30616"/>
    </ligand>
</feature>
<dbReference type="GO" id="GO:0000287">
    <property type="term" value="F:magnesium ion binding"/>
    <property type="evidence" value="ECO:0007669"/>
    <property type="project" value="UniProtKB-UniRule"/>
</dbReference>
<proteinExistence type="inferred from homology"/>
<feature type="binding site" evidence="8">
    <location>
        <position position="183"/>
    </location>
    <ligand>
        <name>ATP</name>
        <dbReference type="ChEBI" id="CHEBI:30616"/>
    </ligand>
</feature>
<keyword evidence="5 8" id="KW-0547">Nucleotide-binding</keyword>
<dbReference type="GeneID" id="300179020"/>
<protein>
    <recommendedName>
        <fullName evidence="8">Protein nucleotidyltransferase YdiU</fullName>
        <ecNumber evidence="8">2.7.7.-</ecNumber>
    </recommendedName>
    <alternativeName>
        <fullName evidence="8">Protein adenylyltransferase YdiU</fullName>
        <ecNumber evidence="8">2.7.7.108</ecNumber>
    </alternativeName>
    <alternativeName>
        <fullName evidence="8">Protein uridylyltransferase YdiU</fullName>
        <ecNumber evidence="8">2.7.7.-</ecNumber>
    </alternativeName>
</protein>
<feature type="binding site" evidence="8">
    <location>
        <position position="113"/>
    </location>
    <ligand>
        <name>ATP</name>
        <dbReference type="ChEBI" id="CHEBI:30616"/>
    </ligand>
</feature>
<feature type="binding site" evidence="8">
    <location>
        <position position="262"/>
    </location>
    <ligand>
        <name>Mg(2+)</name>
        <dbReference type="ChEBI" id="CHEBI:18420"/>
    </ligand>
</feature>
<keyword evidence="4 8" id="KW-0479">Metal-binding</keyword>
<comment type="catalytic activity">
    <reaction evidence="8">
        <text>L-threonyl-[protein] + ATP = 3-O-(5'-adenylyl)-L-threonyl-[protein] + diphosphate</text>
        <dbReference type="Rhea" id="RHEA:54292"/>
        <dbReference type="Rhea" id="RHEA-COMP:11060"/>
        <dbReference type="Rhea" id="RHEA-COMP:13847"/>
        <dbReference type="ChEBI" id="CHEBI:30013"/>
        <dbReference type="ChEBI" id="CHEBI:30616"/>
        <dbReference type="ChEBI" id="CHEBI:33019"/>
        <dbReference type="ChEBI" id="CHEBI:138113"/>
        <dbReference type="EC" id="2.7.7.108"/>
    </reaction>
</comment>
<dbReference type="EC" id="2.7.7.-" evidence="8"/>
<comment type="catalytic activity">
    <reaction evidence="8">
        <text>L-tyrosyl-[protein] + ATP = O-(5'-adenylyl)-L-tyrosyl-[protein] + diphosphate</text>
        <dbReference type="Rhea" id="RHEA:54288"/>
        <dbReference type="Rhea" id="RHEA-COMP:10136"/>
        <dbReference type="Rhea" id="RHEA-COMP:13846"/>
        <dbReference type="ChEBI" id="CHEBI:30616"/>
        <dbReference type="ChEBI" id="CHEBI:33019"/>
        <dbReference type="ChEBI" id="CHEBI:46858"/>
        <dbReference type="ChEBI" id="CHEBI:83624"/>
        <dbReference type="EC" id="2.7.7.108"/>
    </reaction>
</comment>
<dbReference type="GO" id="GO:0070733">
    <property type="term" value="F:AMPylase activity"/>
    <property type="evidence" value="ECO:0007669"/>
    <property type="project" value="UniProtKB-EC"/>
</dbReference>
<feature type="binding site" evidence="8">
    <location>
        <position position="125"/>
    </location>
    <ligand>
        <name>ATP</name>
        <dbReference type="ChEBI" id="CHEBI:30616"/>
    </ligand>
</feature>
<dbReference type="GO" id="GO:0030145">
    <property type="term" value="F:manganese ion binding"/>
    <property type="evidence" value="ECO:0007669"/>
    <property type="project" value="UniProtKB-UniRule"/>
</dbReference>
<dbReference type="NCBIfam" id="NF000658">
    <property type="entry name" value="PRK00029.1"/>
    <property type="match status" value="1"/>
</dbReference>
<accession>A0A109D8R9</accession>
<dbReference type="PANTHER" id="PTHR32057">
    <property type="entry name" value="PROTEIN ADENYLYLTRANSFERASE SELO, MITOCHONDRIAL"/>
    <property type="match status" value="1"/>
</dbReference>
<keyword evidence="2 8" id="KW-0808">Transferase</keyword>
<name>A0A109D8R9_9VIBR</name>
<feature type="active site" description="Proton acceptor" evidence="8">
    <location>
        <position position="252"/>
    </location>
</feature>
<comment type="catalytic activity">
    <reaction evidence="8">
        <text>L-seryl-[protein] + UTP = O-(5'-uridylyl)-L-seryl-[protein] + diphosphate</text>
        <dbReference type="Rhea" id="RHEA:64604"/>
        <dbReference type="Rhea" id="RHEA-COMP:9863"/>
        <dbReference type="Rhea" id="RHEA-COMP:16635"/>
        <dbReference type="ChEBI" id="CHEBI:29999"/>
        <dbReference type="ChEBI" id="CHEBI:33019"/>
        <dbReference type="ChEBI" id="CHEBI:46398"/>
        <dbReference type="ChEBI" id="CHEBI:156051"/>
    </reaction>
</comment>
<dbReference type="InterPro" id="IPR003846">
    <property type="entry name" value="SelO"/>
</dbReference>
<dbReference type="GO" id="GO:0005524">
    <property type="term" value="F:ATP binding"/>
    <property type="evidence" value="ECO:0007669"/>
    <property type="project" value="UniProtKB-UniRule"/>
</dbReference>
<sequence>MSVWDSISFNNRFTTLPRLFYTPIQPTPLNNVQWLAWNQNLASELGFPSFEDVSDELLETLSGNVEPEQFSQVAMKYAGHQFGSYNPDLGDGRGLLLAQIVAKSGETFDLHLKGAGKTPYSRMGDGRAVIRSTVREYLCSEAMAGLNIPTTRALAMMTSDTPVYREKQEWGALLVRAAESHIRFGHFEHLFYTNQLAEHKLLADKVIEWHFPECLDEDKPYAAMFNQIVDRTAEMVALWQANGFAHGVMNTDNMSIIGQTFDYGPFAFLDEYDPRLICNHSDYQGRYAFNQQPRIGLWNLSALAHSLSPLVEKADLEAALEQYEPQMNGYFSQSMRRKLGLLAKHEGDSRLFESMFELMSQSKVDYPRFFRTLSNLDTLPAQEVIDLVIDRDAAKLWLDNYLQRCELEESSVAERCEKMRQVNPKYILRNYLAQLAIDKAERGDSSDIDALMVVLSDPYAEHPDYEHLAALPPEWGKAMEISCSS</sequence>
<evidence type="ECO:0000256" key="2">
    <source>
        <dbReference type="ARBA" id="ARBA00022679"/>
    </source>
</evidence>
<organism evidence="9 10">
    <name type="scientific">Vibrio toranzoniae</name>
    <dbReference type="NCBI Taxonomy" id="1194427"/>
    <lineage>
        <taxon>Bacteria</taxon>
        <taxon>Pseudomonadati</taxon>
        <taxon>Pseudomonadota</taxon>
        <taxon>Gammaproteobacteria</taxon>
        <taxon>Vibrionales</taxon>
        <taxon>Vibrionaceae</taxon>
        <taxon>Vibrio</taxon>
    </lineage>
</organism>
<evidence type="ECO:0000313" key="10">
    <source>
        <dbReference type="Proteomes" id="UP000057389"/>
    </source>
</evidence>
<comment type="cofactor">
    <cofactor evidence="8">
        <name>Mg(2+)</name>
        <dbReference type="ChEBI" id="CHEBI:18420"/>
    </cofactor>
    <cofactor evidence="8">
        <name>Mn(2+)</name>
        <dbReference type="ChEBI" id="CHEBI:29035"/>
    </cofactor>
</comment>
<evidence type="ECO:0000256" key="6">
    <source>
        <dbReference type="ARBA" id="ARBA00022840"/>
    </source>
</evidence>
<dbReference type="Pfam" id="PF02696">
    <property type="entry name" value="SelO"/>
    <property type="match status" value="1"/>
</dbReference>
<dbReference type="AlphaFoldDB" id="A0A109D8R9"/>